<dbReference type="InterPro" id="IPR057021">
    <property type="entry name" value="bHLH_STRA8"/>
</dbReference>
<evidence type="ECO:0000256" key="1">
    <source>
        <dbReference type="SAM" id="Coils"/>
    </source>
</evidence>
<feature type="region of interest" description="Disordered" evidence="2">
    <location>
        <begin position="124"/>
        <end position="174"/>
    </location>
</feature>
<sequence length="368" mass="41531">MATPGEGNQPNDEGAPQPVVQLRQLEPRVARRRLSQARHRATLTGLFNNLRKTVYSQSDLTASKWQVLNKTKIHIQELEQTLDNLLKLKGSFNLEDGNASSLEEVKEAYAKMYSEDDSVLLNSFPQNSSPPWCPNEAVGKDAEEEGNDEEREEEGKQEEEEGDEEEKKVDLSHPSSTLLPDLLEFERYLNFYKQTMDLLTMNSIISPQEEIIPIVSAAISHLWQTLSEEKKASLLQVWEQQSTTFSDLAEACLELACAEDSVKDSGMDSQGASCSLDSTPEEVLFEDAFDVASFLDKNETQHMSNISSVFANCNPENLEEKFQLYVQIIEFFKGLCCVNTPLNQEPDPPVDEDMMLLKCLETFDDEDL</sequence>
<protein>
    <submittedName>
        <fullName evidence="4">Stra8 protein</fullName>
    </submittedName>
</protein>
<feature type="region of interest" description="Disordered" evidence="2">
    <location>
        <begin position="1"/>
        <end position="20"/>
    </location>
</feature>
<evidence type="ECO:0000313" key="4">
    <source>
        <dbReference type="EMBL" id="CAH6778425.1"/>
    </source>
</evidence>
<dbReference type="GO" id="GO:0051321">
    <property type="term" value="P:meiotic cell cycle"/>
    <property type="evidence" value="ECO:0007669"/>
    <property type="project" value="InterPro"/>
</dbReference>
<dbReference type="PANTHER" id="PTHR35254:SF1">
    <property type="entry name" value="STIMULATED BY RETINOIC ACID GENE 8 PROTEIN HOMOLOG"/>
    <property type="match status" value="1"/>
</dbReference>
<feature type="coiled-coil region" evidence="1">
    <location>
        <begin position="68"/>
        <end position="95"/>
    </location>
</feature>
<dbReference type="GO" id="GO:0048477">
    <property type="term" value="P:oogenesis"/>
    <property type="evidence" value="ECO:0007669"/>
    <property type="project" value="TreeGrafter"/>
</dbReference>
<accession>A0AAU9YUS5</accession>
<dbReference type="GO" id="GO:0007283">
    <property type="term" value="P:spermatogenesis"/>
    <property type="evidence" value="ECO:0007669"/>
    <property type="project" value="TreeGrafter"/>
</dbReference>
<dbReference type="AlphaFoldDB" id="A0AAU9YUS5"/>
<reference evidence="4" key="1">
    <citation type="submission" date="2022-06" db="EMBL/GenBank/DDBJ databases">
        <authorList>
            <person name="Andreotti S."/>
            <person name="Wyler E."/>
        </authorList>
    </citation>
    <scope>NUCLEOTIDE SEQUENCE</scope>
</reference>
<feature type="compositionally biased region" description="Acidic residues" evidence="2">
    <location>
        <begin position="142"/>
        <end position="164"/>
    </location>
</feature>
<dbReference type="GO" id="GO:0046983">
    <property type="term" value="F:protein dimerization activity"/>
    <property type="evidence" value="ECO:0007669"/>
    <property type="project" value="InterPro"/>
</dbReference>
<dbReference type="EMBL" id="CALSGD010000428">
    <property type="protein sequence ID" value="CAH6778425.1"/>
    <property type="molecule type" value="Genomic_DNA"/>
</dbReference>
<dbReference type="KEGG" id="prob:127215433"/>
<name>A0AAU9YUS5_PHORO</name>
<dbReference type="SUPFAM" id="SSF47459">
    <property type="entry name" value="HLH, helix-loop-helix DNA-binding domain"/>
    <property type="match status" value="1"/>
</dbReference>
<dbReference type="Proteomes" id="UP001152836">
    <property type="component" value="Unassembled WGS sequence"/>
</dbReference>
<evidence type="ECO:0000313" key="5">
    <source>
        <dbReference type="Proteomes" id="UP001152836"/>
    </source>
</evidence>
<feature type="compositionally biased region" description="Polar residues" evidence="2">
    <location>
        <begin position="1"/>
        <end position="11"/>
    </location>
</feature>
<gene>
    <name evidence="4" type="primary">Stra8</name>
    <name evidence="4" type="ORF">PHOROB_LOCUS2182</name>
</gene>
<dbReference type="InterPro" id="IPR036638">
    <property type="entry name" value="HLH_DNA-bd_sf"/>
</dbReference>
<keyword evidence="5" id="KW-1185">Reference proteome</keyword>
<dbReference type="GO" id="GO:0071300">
    <property type="term" value="P:cellular response to retinoic acid"/>
    <property type="evidence" value="ECO:0007669"/>
    <property type="project" value="InterPro"/>
</dbReference>
<dbReference type="RefSeq" id="XP_051031848.1">
    <property type="nucleotide sequence ID" value="XM_051175891.1"/>
</dbReference>
<organism evidence="4 5">
    <name type="scientific">Phodopus roborovskii</name>
    <name type="common">Roborovski's desert hamster</name>
    <name type="synonym">Cricetulus roborovskii</name>
    <dbReference type="NCBI Taxonomy" id="109678"/>
    <lineage>
        <taxon>Eukaryota</taxon>
        <taxon>Metazoa</taxon>
        <taxon>Chordata</taxon>
        <taxon>Craniata</taxon>
        <taxon>Vertebrata</taxon>
        <taxon>Euteleostomi</taxon>
        <taxon>Mammalia</taxon>
        <taxon>Eutheria</taxon>
        <taxon>Euarchontoglires</taxon>
        <taxon>Glires</taxon>
        <taxon>Rodentia</taxon>
        <taxon>Myomorpha</taxon>
        <taxon>Muroidea</taxon>
        <taxon>Cricetidae</taxon>
        <taxon>Cricetinae</taxon>
        <taxon>Phodopus</taxon>
    </lineage>
</organism>
<keyword evidence="1" id="KW-0175">Coiled coil</keyword>
<proteinExistence type="predicted"/>
<evidence type="ECO:0000256" key="2">
    <source>
        <dbReference type="SAM" id="MobiDB-lite"/>
    </source>
</evidence>
<dbReference type="CTD" id="346673"/>
<dbReference type="GO" id="GO:0005634">
    <property type="term" value="C:nucleus"/>
    <property type="evidence" value="ECO:0007669"/>
    <property type="project" value="TreeGrafter"/>
</dbReference>
<dbReference type="GeneID" id="127215433"/>
<comment type="caution">
    <text evidence="4">The sequence shown here is derived from an EMBL/GenBank/DDBJ whole genome shotgun (WGS) entry which is preliminary data.</text>
</comment>
<dbReference type="Pfam" id="PF23175">
    <property type="entry name" value="bHLH_STRA8"/>
    <property type="match status" value="1"/>
</dbReference>
<feature type="domain" description="STRA8 bHLH" evidence="3">
    <location>
        <begin position="14"/>
        <end position="93"/>
    </location>
</feature>
<dbReference type="InterPro" id="IPR033537">
    <property type="entry name" value="Stra8"/>
</dbReference>
<evidence type="ECO:0000259" key="3">
    <source>
        <dbReference type="Pfam" id="PF23175"/>
    </source>
</evidence>
<dbReference type="GO" id="GO:0090427">
    <property type="term" value="P:activation of meiosis"/>
    <property type="evidence" value="ECO:0007669"/>
    <property type="project" value="TreeGrafter"/>
</dbReference>
<dbReference type="PANTHER" id="PTHR35254">
    <property type="entry name" value="STIMULATED BY RETINOIC ACID GENE 8 PROTEIN HOMOLOG"/>
    <property type="match status" value="1"/>
</dbReference>